<dbReference type="GO" id="GO:0009103">
    <property type="term" value="P:lipopolysaccharide biosynthetic process"/>
    <property type="evidence" value="ECO:0007669"/>
    <property type="project" value="TreeGrafter"/>
</dbReference>
<proteinExistence type="predicted"/>
<accession>A0A4R4FBL1</accession>
<keyword evidence="1 4" id="KW-0808">Transferase</keyword>
<dbReference type="AlphaFoldDB" id="A0A4R4FBL1"/>
<dbReference type="GO" id="GO:0016757">
    <property type="term" value="F:glycosyltransferase activity"/>
    <property type="evidence" value="ECO:0007669"/>
    <property type="project" value="InterPro"/>
</dbReference>
<evidence type="ECO:0000313" key="4">
    <source>
        <dbReference type="EMBL" id="TDA20962.1"/>
    </source>
</evidence>
<dbReference type="Pfam" id="PF13439">
    <property type="entry name" value="Glyco_transf_4"/>
    <property type="match status" value="1"/>
</dbReference>
<dbReference type="PANTHER" id="PTHR46401">
    <property type="entry name" value="GLYCOSYLTRANSFERASE WBBK-RELATED"/>
    <property type="match status" value="1"/>
</dbReference>
<organism evidence="4 5">
    <name type="scientific">Extibacter muris</name>
    <dbReference type="NCBI Taxonomy" id="1796622"/>
    <lineage>
        <taxon>Bacteria</taxon>
        <taxon>Bacillati</taxon>
        <taxon>Bacillota</taxon>
        <taxon>Clostridia</taxon>
        <taxon>Lachnospirales</taxon>
        <taxon>Lachnospiraceae</taxon>
        <taxon>Extibacter</taxon>
    </lineage>
</organism>
<comment type="caution">
    <text evidence="4">The sequence shown here is derived from an EMBL/GenBank/DDBJ whole genome shotgun (WGS) entry which is preliminary data.</text>
</comment>
<protein>
    <submittedName>
        <fullName evidence="4">Glycosyltransferase</fullName>
    </submittedName>
</protein>
<evidence type="ECO:0000256" key="1">
    <source>
        <dbReference type="ARBA" id="ARBA00022679"/>
    </source>
</evidence>
<evidence type="ECO:0000259" key="3">
    <source>
        <dbReference type="Pfam" id="PF13439"/>
    </source>
</evidence>
<dbReference type="Proteomes" id="UP000295710">
    <property type="component" value="Unassembled WGS sequence"/>
</dbReference>
<dbReference type="EMBL" id="SMMX01000013">
    <property type="protein sequence ID" value="TDA20962.1"/>
    <property type="molecule type" value="Genomic_DNA"/>
</dbReference>
<reference evidence="4 5" key="1">
    <citation type="journal article" date="2016" name="Nat. Microbiol.">
        <title>The Mouse Intestinal Bacterial Collection (miBC) provides host-specific insight into cultured diversity and functional potential of the gut microbiota.</title>
        <authorList>
            <person name="Lagkouvardos I."/>
            <person name="Pukall R."/>
            <person name="Abt B."/>
            <person name="Foesel B.U."/>
            <person name="Meier-Kolthoff J.P."/>
            <person name="Kumar N."/>
            <person name="Bresciani A."/>
            <person name="Martinez I."/>
            <person name="Just S."/>
            <person name="Ziegler C."/>
            <person name="Brugiroux S."/>
            <person name="Garzetti D."/>
            <person name="Wenning M."/>
            <person name="Bui T.P."/>
            <person name="Wang J."/>
            <person name="Hugenholtz F."/>
            <person name="Plugge C.M."/>
            <person name="Peterson D.A."/>
            <person name="Hornef M.W."/>
            <person name="Baines J.F."/>
            <person name="Smidt H."/>
            <person name="Walter J."/>
            <person name="Kristiansen K."/>
            <person name="Nielsen H.B."/>
            <person name="Haller D."/>
            <person name="Overmann J."/>
            <person name="Stecher B."/>
            <person name="Clavel T."/>
        </authorList>
    </citation>
    <scope>NUCLEOTIDE SEQUENCE [LARGE SCALE GENOMIC DNA]</scope>
    <source>
        <strain evidence="4 5">DSM 28560</strain>
    </source>
</reference>
<dbReference type="Pfam" id="PF00534">
    <property type="entry name" value="Glycos_transf_1"/>
    <property type="match status" value="1"/>
</dbReference>
<dbReference type="Gene3D" id="3.40.50.2000">
    <property type="entry name" value="Glycogen Phosphorylase B"/>
    <property type="match status" value="2"/>
</dbReference>
<dbReference type="InterPro" id="IPR028098">
    <property type="entry name" value="Glyco_trans_4-like_N"/>
</dbReference>
<feature type="domain" description="Glycosyl transferase family 1" evidence="2">
    <location>
        <begin position="188"/>
        <end position="343"/>
    </location>
</feature>
<name>A0A4R4FBL1_9FIRM</name>
<gene>
    <name evidence="4" type="ORF">E1963_14395</name>
</gene>
<sequence>MGVKRVCHMTSAHDSRDVRIFHKECVSLAKAGYDTILVVSGKSFDRDNVKVKGVTKKSGSRLYRMLFMTRLVYKEALAANADIYHFHDPELLPYALKLKKKNKIVVYDSHEDVPRQILAKTWIPLKMRTFVSKTYEHYEKRIARKLDYIVTATDHIADIFRKYGCKAGSIKNYPLLSDIQCKNDDYTKRDRILCYAGGITEQRGITQLVKMMEHIDAELQIAGAINQEYKKELERLPGWKKVKLLGYLSRSEINDLYNRSLIGLVVLKNTPNHRKALPIKMFEYMAAGIPIIASDFKLWKDIIQCSECGISTDPENVKEIEDAVNKLLADREMSFGLGKNGREAICREYNWGIEEKKLVDIYSRLAR</sequence>
<feature type="domain" description="Glycosyltransferase subfamily 4-like N-terminal" evidence="3">
    <location>
        <begin position="27"/>
        <end position="169"/>
    </location>
</feature>
<evidence type="ECO:0000313" key="5">
    <source>
        <dbReference type="Proteomes" id="UP000295710"/>
    </source>
</evidence>
<dbReference type="PANTHER" id="PTHR46401:SF2">
    <property type="entry name" value="GLYCOSYLTRANSFERASE WBBK-RELATED"/>
    <property type="match status" value="1"/>
</dbReference>
<evidence type="ECO:0000259" key="2">
    <source>
        <dbReference type="Pfam" id="PF00534"/>
    </source>
</evidence>
<keyword evidence="5" id="KW-1185">Reference proteome</keyword>
<dbReference type="InterPro" id="IPR001296">
    <property type="entry name" value="Glyco_trans_1"/>
</dbReference>
<dbReference type="CDD" id="cd03794">
    <property type="entry name" value="GT4_WbuB-like"/>
    <property type="match status" value="1"/>
</dbReference>
<dbReference type="SUPFAM" id="SSF53756">
    <property type="entry name" value="UDP-Glycosyltransferase/glycogen phosphorylase"/>
    <property type="match status" value="1"/>
</dbReference>